<sequence>MSYVKNENENYFTYNLYDSSITSRIVMDLSGQIKQLTWAEKPQTWPLLWSEPKTQCEVSGFCGAFGLCDQRRLPFCRCLNGFQPQSPNDWKRGDYSGGCRRKTYLQCGDAVRFLQDSQQYGIINQQLNDTFKTAEDCKQSCLDDCSCNAYAFNSSCLLWKTDVFALQPFGDDEVNYSIYLRVAASEITSGKNFEIYGGLIN</sequence>
<dbReference type="GO" id="GO:0030246">
    <property type="term" value="F:carbohydrate binding"/>
    <property type="evidence" value="ECO:0007669"/>
    <property type="project" value="UniProtKB-KW"/>
</dbReference>
<evidence type="ECO:0000256" key="1">
    <source>
        <dbReference type="ARBA" id="ARBA00022729"/>
    </source>
</evidence>
<feature type="domain" description="Apple" evidence="3">
    <location>
        <begin position="107"/>
        <end position="183"/>
    </location>
</feature>
<evidence type="ECO:0000313" key="4">
    <source>
        <dbReference type="EMBL" id="KAF5207897.1"/>
    </source>
</evidence>
<dbReference type="AlphaFoldDB" id="A0A7J6XFP2"/>
<comment type="caution">
    <text evidence="4">The sequence shown here is derived from an EMBL/GenBank/DDBJ whole genome shotgun (WGS) entry which is preliminary data.</text>
</comment>
<dbReference type="Pfam" id="PF08276">
    <property type="entry name" value="PAN_2"/>
    <property type="match status" value="1"/>
</dbReference>
<evidence type="ECO:0000256" key="2">
    <source>
        <dbReference type="ARBA" id="ARBA00023157"/>
    </source>
</evidence>
<keyword evidence="4" id="KW-0430">Lectin</keyword>
<dbReference type="PROSITE" id="PS50948">
    <property type="entry name" value="PAN"/>
    <property type="match status" value="1"/>
</dbReference>
<dbReference type="Pfam" id="PF00954">
    <property type="entry name" value="S_locus_glycop"/>
    <property type="match status" value="1"/>
</dbReference>
<dbReference type="InterPro" id="IPR003609">
    <property type="entry name" value="Pan_app"/>
</dbReference>
<dbReference type="PANTHER" id="PTHR32444">
    <property type="entry name" value="BULB-TYPE LECTIN DOMAIN-CONTAINING PROTEIN"/>
    <property type="match status" value="1"/>
</dbReference>
<protein>
    <submittedName>
        <fullName evidence="4">G-type lectin S-receptor-like serine/threonine-protein kinase</fullName>
    </submittedName>
</protein>
<dbReference type="OrthoDB" id="4062651at2759"/>
<dbReference type="EMBL" id="JABWDY010000812">
    <property type="protein sequence ID" value="KAF5207897.1"/>
    <property type="molecule type" value="Genomic_DNA"/>
</dbReference>
<organism evidence="4 5">
    <name type="scientific">Thalictrum thalictroides</name>
    <name type="common">Rue-anemone</name>
    <name type="synonym">Anemone thalictroides</name>
    <dbReference type="NCBI Taxonomy" id="46969"/>
    <lineage>
        <taxon>Eukaryota</taxon>
        <taxon>Viridiplantae</taxon>
        <taxon>Streptophyta</taxon>
        <taxon>Embryophyta</taxon>
        <taxon>Tracheophyta</taxon>
        <taxon>Spermatophyta</taxon>
        <taxon>Magnoliopsida</taxon>
        <taxon>Ranunculales</taxon>
        <taxon>Ranunculaceae</taxon>
        <taxon>Thalictroideae</taxon>
        <taxon>Thalictrum</taxon>
    </lineage>
</organism>
<evidence type="ECO:0000259" key="3">
    <source>
        <dbReference type="PROSITE" id="PS50948"/>
    </source>
</evidence>
<proteinExistence type="predicted"/>
<evidence type="ECO:0000313" key="5">
    <source>
        <dbReference type="Proteomes" id="UP000554482"/>
    </source>
</evidence>
<dbReference type="CDD" id="cd01098">
    <property type="entry name" value="PAN_AP_plant"/>
    <property type="match status" value="1"/>
</dbReference>
<keyword evidence="2" id="KW-1015">Disulfide bond</keyword>
<dbReference type="PANTHER" id="PTHR32444:SF247">
    <property type="entry name" value="OS01G0958200 PROTEIN"/>
    <property type="match status" value="1"/>
</dbReference>
<keyword evidence="4" id="KW-0675">Receptor</keyword>
<keyword evidence="1" id="KW-0732">Signal</keyword>
<dbReference type="GO" id="GO:0048544">
    <property type="term" value="P:recognition of pollen"/>
    <property type="evidence" value="ECO:0007669"/>
    <property type="project" value="InterPro"/>
</dbReference>
<name>A0A7J6XFP2_THATH</name>
<keyword evidence="4" id="KW-0808">Transferase</keyword>
<dbReference type="InterPro" id="IPR000858">
    <property type="entry name" value="S_locus_glycoprot_dom"/>
</dbReference>
<reference evidence="4 5" key="1">
    <citation type="submission" date="2020-06" db="EMBL/GenBank/DDBJ databases">
        <title>Transcriptomic and genomic resources for Thalictrum thalictroides and T. hernandezii: Facilitating candidate gene discovery in an emerging model plant lineage.</title>
        <authorList>
            <person name="Arias T."/>
            <person name="Riano-Pachon D.M."/>
            <person name="Di Stilio V.S."/>
        </authorList>
    </citation>
    <scope>NUCLEOTIDE SEQUENCE [LARGE SCALE GENOMIC DNA]</scope>
    <source>
        <strain evidence="5">cv. WT478/WT964</strain>
        <tissue evidence="4">Leaves</tissue>
    </source>
</reference>
<dbReference type="Proteomes" id="UP000554482">
    <property type="component" value="Unassembled WGS sequence"/>
</dbReference>
<dbReference type="GO" id="GO:0016301">
    <property type="term" value="F:kinase activity"/>
    <property type="evidence" value="ECO:0007669"/>
    <property type="project" value="UniProtKB-KW"/>
</dbReference>
<keyword evidence="4" id="KW-0418">Kinase</keyword>
<gene>
    <name evidence="4" type="ORF">FRX31_002515</name>
</gene>
<accession>A0A7J6XFP2</accession>
<keyword evidence="5" id="KW-1185">Reference proteome</keyword>